<gene>
    <name evidence="2" type="ORF">DPMN_137715</name>
</gene>
<evidence type="ECO:0000259" key="1">
    <source>
        <dbReference type="Pfam" id="PF20266"/>
    </source>
</evidence>
<protein>
    <recommendedName>
        <fullName evidence="1">Mab-21-like HhH/H2TH-like domain-containing protein</fullName>
    </recommendedName>
</protein>
<proteinExistence type="predicted"/>
<keyword evidence="3" id="KW-1185">Reference proteome</keyword>
<sequence>MIVKDVLRPSKKEITSYVMKNIVLWQAERNPQNKFYAQSFLHWLHDGLRALRTAIVTQQLSYYMITERNSMAASGLTYRQQSHWVEVITDTMAEGPRVILGLPKIRRAIVASPEPILWYSMKRMELEMLNLEVLNRLMTCIVNGVVEMTDAIIHEIQRRKMIVKDVLRPSKKEITSYVLKNIVLWHAESNPQNKFYARIFFHWLHAGLR</sequence>
<dbReference type="EMBL" id="JAIWYP010000006">
    <property type="protein sequence ID" value="KAH3809352.1"/>
    <property type="molecule type" value="Genomic_DNA"/>
</dbReference>
<comment type="caution">
    <text evidence="2">The sequence shown here is derived from an EMBL/GenBank/DDBJ whole genome shotgun (WGS) entry which is preliminary data.</text>
</comment>
<evidence type="ECO:0000313" key="2">
    <source>
        <dbReference type="EMBL" id="KAH3809352.1"/>
    </source>
</evidence>
<dbReference type="Proteomes" id="UP000828390">
    <property type="component" value="Unassembled WGS sequence"/>
</dbReference>
<dbReference type="InterPro" id="IPR046906">
    <property type="entry name" value="Mab-21_HhH/H2TH-like"/>
</dbReference>
<reference evidence="2" key="2">
    <citation type="submission" date="2020-11" db="EMBL/GenBank/DDBJ databases">
        <authorList>
            <person name="McCartney M.A."/>
            <person name="Auch B."/>
            <person name="Kono T."/>
            <person name="Mallez S."/>
            <person name="Becker A."/>
            <person name="Gohl D.M."/>
            <person name="Silverstein K.A.T."/>
            <person name="Koren S."/>
            <person name="Bechman K.B."/>
            <person name="Herman A."/>
            <person name="Abrahante J.E."/>
            <person name="Garbe J."/>
        </authorList>
    </citation>
    <scope>NUCLEOTIDE SEQUENCE</scope>
    <source>
        <strain evidence="2">Duluth1</strain>
        <tissue evidence="2">Whole animal</tissue>
    </source>
</reference>
<evidence type="ECO:0000313" key="3">
    <source>
        <dbReference type="Proteomes" id="UP000828390"/>
    </source>
</evidence>
<dbReference type="AlphaFoldDB" id="A0A9D4G392"/>
<reference evidence="2" key="1">
    <citation type="journal article" date="2019" name="bioRxiv">
        <title>The Genome of the Zebra Mussel, Dreissena polymorpha: A Resource for Invasive Species Research.</title>
        <authorList>
            <person name="McCartney M.A."/>
            <person name="Auch B."/>
            <person name="Kono T."/>
            <person name="Mallez S."/>
            <person name="Zhang Y."/>
            <person name="Obille A."/>
            <person name="Becker A."/>
            <person name="Abrahante J.E."/>
            <person name="Garbe J."/>
            <person name="Badalamenti J.P."/>
            <person name="Herman A."/>
            <person name="Mangelson H."/>
            <person name="Liachko I."/>
            <person name="Sullivan S."/>
            <person name="Sone E.D."/>
            <person name="Koren S."/>
            <person name="Silverstein K.A.T."/>
            <person name="Beckman K.B."/>
            <person name="Gohl D.M."/>
        </authorList>
    </citation>
    <scope>NUCLEOTIDE SEQUENCE</scope>
    <source>
        <strain evidence="2">Duluth1</strain>
        <tissue evidence="2">Whole animal</tissue>
    </source>
</reference>
<accession>A0A9D4G392</accession>
<dbReference type="Pfam" id="PF20266">
    <property type="entry name" value="Mab-21_C"/>
    <property type="match status" value="1"/>
</dbReference>
<feature type="domain" description="Mab-21-like HhH/H2TH-like" evidence="1">
    <location>
        <begin position="10"/>
        <end position="71"/>
    </location>
</feature>
<organism evidence="2 3">
    <name type="scientific">Dreissena polymorpha</name>
    <name type="common">Zebra mussel</name>
    <name type="synonym">Mytilus polymorpha</name>
    <dbReference type="NCBI Taxonomy" id="45954"/>
    <lineage>
        <taxon>Eukaryota</taxon>
        <taxon>Metazoa</taxon>
        <taxon>Spiralia</taxon>
        <taxon>Lophotrochozoa</taxon>
        <taxon>Mollusca</taxon>
        <taxon>Bivalvia</taxon>
        <taxon>Autobranchia</taxon>
        <taxon>Heteroconchia</taxon>
        <taxon>Euheterodonta</taxon>
        <taxon>Imparidentia</taxon>
        <taxon>Neoheterodontei</taxon>
        <taxon>Myida</taxon>
        <taxon>Dreissenoidea</taxon>
        <taxon>Dreissenidae</taxon>
        <taxon>Dreissena</taxon>
    </lineage>
</organism>
<dbReference type="Gene3D" id="1.10.1410.40">
    <property type="match status" value="1"/>
</dbReference>
<name>A0A9D4G392_DREPO</name>